<evidence type="ECO:0000313" key="6">
    <source>
        <dbReference type="EMBL" id="UWX64416.1"/>
    </source>
</evidence>
<dbReference type="Gene3D" id="3.40.190.10">
    <property type="entry name" value="Periplasmic binding protein-like II"/>
    <property type="match status" value="1"/>
</dbReference>
<evidence type="ECO:0000259" key="5">
    <source>
        <dbReference type="Pfam" id="PF00496"/>
    </source>
</evidence>
<comment type="similarity">
    <text evidence="1">Belongs to the bacterial solute-binding protein 5 family.</text>
</comment>
<proteinExistence type="inferred from homology"/>
<dbReference type="InterPro" id="IPR039424">
    <property type="entry name" value="SBP_5"/>
</dbReference>
<dbReference type="InterPro" id="IPR030678">
    <property type="entry name" value="Peptide/Ni-bd"/>
</dbReference>
<name>A0ABY5YJV1_9DEIO</name>
<sequence length="601" mass="67039">MKNRKNWLAVSALLIGSTLFNTAQAGQANNSLVIGTSQEPPNINDPWRTNNLVIATEITWFMEAHLIGKDDNGDLYPEIATRVPSLANGDYKIVKDAKGNVIRNSVTFSIRKDAKWSDGTAITPKDFQFWLKVEQDDRVPVPTREPWDKAKITVQNANTFTVTFDPPYLFADQITSAVGLNPAPSAAMEKAWSAFDAATKNLDPKTGAKQITDEWNKFIAQFTTSRGLPKVVSGPFKPTSWRAGNSLVLTRNPNYWITPKGGADKYIQTVQYRFIADTNTLKVNILSGQLDALSYVGLTFDQAIEAQRSERGKYKTYFVPGATWEHVDIANVGARAQSLGLTDKRVRQALLYSIDRAALVKALFEGKQPVSNTWVSPIGKLYKKDAKDYNYDAAKAKALFAAAGWKPGPDGILAKDGKKMSLNFTTTAGNKLRERVQQILQAQWKAVGVDVNIQNFPSTVVFSGDFAPRSAEGKWDLFMYAWSNDPSVERGDLWASQFIPSKDNAYAGQNYPNFKNADYDKLWTDAKTEFDLSARIKLFDKMQAIWTDEVPSLPLYFRANPYTKVPGLVNYTYTAYSLYPSWNAAQMGWASRGAAETYTQK</sequence>
<evidence type="ECO:0000256" key="2">
    <source>
        <dbReference type="ARBA" id="ARBA00022448"/>
    </source>
</evidence>
<dbReference type="Gene3D" id="3.90.76.10">
    <property type="entry name" value="Dipeptide-binding Protein, Domain 1"/>
    <property type="match status" value="1"/>
</dbReference>
<feature type="chain" id="PRO_5046447299" evidence="4">
    <location>
        <begin position="26"/>
        <end position="601"/>
    </location>
</feature>
<dbReference type="PIRSF" id="PIRSF002741">
    <property type="entry name" value="MppA"/>
    <property type="match status" value="1"/>
</dbReference>
<dbReference type="PANTHER" id="PTHR30290:SF9">
    <property type="entry name" value="OLIGOPEPTIDE-BINDING PROTEIN APPA"/>
    <property type="match status" value="1"/>
</dbReference>
<feature type="domain" description="Solute-binding protein family 5" evidence="5">
    <location>
        <begin position="105"/>
        <end position="489"/>
    </location>
</feature>
<feature type="signal peptide" evidence="4">
    <location>
        <begin position="1"/>
        <end position="25"/>
    </location>
</feature>
<keyword evidence="2" id="KW-0813">Transport</keyword>
<organism evidence="6 7">
    <name type="scientific">Deinococcus rubellus</name>
    <dbReference type="NCBI Taxonomy" id="1889240"/>
    <lineage>
        <taxon>Bacteria</taxon>
        <taxon>Thermotogati</taxon>
        <taxon>Deinococcota</taxon>
        <taxon>Deinococci</taxon>
        <taxon>Deinococcales</taxon>
        <taxon>Deinococcaceae</taxon>
        <taxon>Deinococcus</taxon>
    </lineage>
</organism>
<reference evidence="6" key="1">
    <citation type="submission" date="2022-09" db="EMBL/GenBank/DDBJ databases">
        <title>genome sequence of Deinococcus rubellus.</title>
        <authorList>
            <person name="Srinivasan S."/>
        </authorList>
    </citation>
    <scope>NUCLEOTIDE SEQUENCE</scope>
    <source>
        <strain evidence="6">Ant6</strain>
    </source>
</reference>
<dbReference type="CDD" id="cd08513">
    <property type="entry name" value="PBP2_thermophilic_Hb8_like"/>
    <property type="match status" value="1"/>
</dbReference>
<evidence type="ECO:0000313" key="7">
    <source>
        <dbReference type="Proteomes" id="UP001060261"/>
    </source>
</evidence>
<accession>A0ABY5YJV1</accession>
<gene>
    <name evidence="6" type="ORF">N0D28_01730</name>
</gene>
<evidence type="ECO:0000256" key="3">
    <source>
        <dbReference type="ARBA" id="ARBA00022729"/>
    </source>
</evidence>
<keyword evidence="7" id="KW-1185">Reference proteome</keyword>
<protein>
    <submittedName>
        <fullName evidence="6">Peptide ABC transporter substrate-binding protein</fullName>
    </submittedName>
</protein>
<dbReference type="PANTHER" id="PTHR30290">
    <property type="entry name" value="PERIPLASMIC BINDING COMPONENT OF ABC TRANSPORTER"/>
    <property type="match status" value="1"/>
</dbReference>
<dbReference type="Pfam" id="PF00496">
    <property type="entry name" value="SBP_bac_5"/>
    <property type="match status" value="1"/>
</dbReference>
<evidence type="ECO:0000256" key="1">
    <source>
        <dbReference type="ARBA" id="ARBA00005695"/>
    </source>
</evidence>
<dbReference type="RefSeq" id="WP_260560690.1">
    <property type="nucleotide sequence ID" value="NZ_BAABEC010000155.1"/>
</dbReference>
<dbReference type="Gene3D" id="3.10.105.10">
    <property type="entry name" value="Dipeptide-binding Protein, Domain 3"/>
    <property type="match status" value="1"/>
</dbReference>
<evidence type="ECO:0000256" key="4">
    <source>
        <dbReference type="SAM" id="SignalP"/>
    </source>
</evidence>
<dbReference type="SUPFAM" id="SSF53850">
    <property type="entry name" value="Periplasmic binding protein-like II"/>
    <property type="match status" value="1"/>
</dbReference>
<dbReference type="Proteomes" id="UP001060261">
    <property type="component" value="Chromosome"/>
</dbReference>
<dbReference type="EMBL" id="CP104213">
    <property type="protein sequence ID" value="UWX64416.1"/>
    <property type="molecule type" value="Genomic_DNA"/>
</dbReference>
<dbReference type="InterPro" id="IPR000914">
    <property type="entry name" value="SBP_5_dom"/>
</dbReference>
<keyword evidence="3 4" id="KW-0732">Signal</keyword>